<evidence type="ECO:0000256" key="9">
    <source>
        <dbReference type="ARBA" id="ARBA00050025"/>
    </source>
</evidence>
<keyword evidence="7 10" id="KW-0472">Membrane</keyword>
<evidence type="ECO:0000256" key="7">
    <source>
        <dbReference type="ARBA" id="ARBA00023136"/>
    </source>
</evidence>
<comment type="subcellular location">
    <subcellularLocation>
        <location evidence="1 10">Cell membrane</location>
        <topology evidence="1 10">Multi-pass membrane protein</topology>
    </subcellularLocation>
</comment>
<dbReference type="PANTHER" id="PTHR43029">
    <property type="entry name" value="AMMONIUM TRANSPORTER MEP2"/>
    <property type="match status" value="1"/>
</dbReference>
<dbReference type="PROSITE" id="PS01219">
    <property type="entry name" value="AMMONIUM_TRANSP"/>
    <property type="match status" value="1"/>
</dbReference>
<dbReference type="GO" id="GO:0005886">
    <property type="term" value="C:plasma membrane"/>
    <property type="evidence" value="ECO:0007669"/>
    <property type="project" value="UniProtKB-SubCell"/>
</dbReference>
<feature type="transmembrane region" description="Helical" evidence="10">
    <location>
        <begin position="378"/>
        <end position="403"/>
    </location>
</feature>
<keyword evidence="13" id="KW-1185">Reference proteome</keyword>
<dbReference type="NCBIfam" id="TIGR00836">
    <property type="entry name" value="amt"/>
    <property type="match status" value="1"/>
</dbReference>
<evidence type="ECO:0000256" key="4">
    <source>
        <dbReference type="ARBA" id="ARBA00022475"/>
    </source>
</evidence>
<sequence>MKIAQKLIALLILIAPVLIWGQDATPAPAAPAAPTLDKGDTAWMIVASTFVFFMIPGLALFYGGIVRSKNVLSTMMHSFVAILVLTIQWTLFGYSLAFSGDSPFFGDFQLFLLNGITDETLEGTIPKYIHFLFQGMFALITPALISGAIAERVKLSGYIVFILAWSTLVYDPVAHWVWSANGWLFKKTALDFAGGTVVHLISGIAGLAAAIVLGKRKGEGPALIAPNNLTYTLIGAGFLWFGWFGFNAGSGLATNGQAARAFVVTLIAPATAGAVWLLIEYLHTKKATALGAASGIVAGLVVITPAAGFVDATGALIMGVIVSPVCYGAILLKGKLGYDDSLDAFGIHGVGGAIGAILTGVFALAQYIPEGVTRGDQIIVQVISVVATGAYSIVVSLILVFIIDKTIGFRISEEKEIAGLDSEIHGEKGYII</sequence>
<dbReference type="SUPFAM" id="SSF111352">
    <property type="entry name" value="Ammonium transporter"/>
    <property type="match status" value="1"/>
</dbReference>
<feature type="transmembrane region" description="Helical" evidence="10">
    <location>
        <begin position="225"/>
        <end position="246"/>
    </location>
</feature>
<feature type="domain" description="Ammonium transporter AmtB-like" evidence="11">
    <location>
        <begin position="42"/>
        <end position="430"/>
    </location>
</feature>
<dbReference type="InterPro" id="IPR018047">
    <property type="entry name" value="Ammonium_transpt_CS"/>
</dbReference>
<reference evidence="12" key="1">
    <citation type="journal article" date="2019" name="PLoS Negl. Trop. Dis.">
        <title>Revisiting the worldwide diversity of Leptospira species in the environment.</title>
        <authorList>
            <person name="Vincent A.T."/>
            <person name="Schiettekatte O."/>
            <person name="Bourhy P."/>
            <person name="Veyrier F.J."/>
            <person name="Picardeau M."/>
        </authorList>
    </citation>
    <scope>NUCLEOTIDE SEQUENCE [LARGE SCALE GENOMIC DNA]</scope>
    <source>
        <strain evidence="12">201800301</strain>
    </source>
</reference>
<evidence type="ECO:0000256" key="6">
    <source>
        <dbReference type="ARBA" id="ARBA00022989"/>
    </source>
</evidence>
<proteinExistence type="inferred from homology"/>
<evidence type="ECO:0000256" key="2">
    <source>
        <dbReference type="ARBA" id="ARBA00005887"/>
    </source>
</evidence>
<protein>
    <recommendedName>
        <fullName evidence="9 10">Ammonium transporter</fullName>
    </recommendedName>
</protein>
<feature type="transmembrane region" description="Helical" evidence="10">
    <location>
        <begin position="78"/>
        <end position="97"/>
    </location>
</feature>
<dbReference type="InterPro" id="IPR001905">
    <property type="entry name" value="Ammonium_transpt"/>
</dbReference>
<dbReference type="GO" id="GO:0008519">
    <property type="term" value="F:ammonium channel activity"/>
    <property type="evidence" value="ECO:0007669"/>
    <property type="project" value="InterPro"/>
</dbReference>
<dbReference type="PANTHER" id="PTHR43029:SF10">
    <property type="entry name" value="AMMONIUM TRANSPORTER MEP2"/>
    <property type="match status" value="1"/>
</dbReference>
<keyword evidence="5 10" id="KW-0812">Transmembrane</keyword>
<feature type="transmembrane region" description="Helical" evidence="10">
    <location>
        <begin position="315"/>
        <end position="332"/>
    </location>
</feature>
<evidence type="ECO:0000256" key="3">
    <source>
        <dbReference type="ARBA" id="ARBA00022448"/>
    </source>
</evidence>
<dbReference type="Proteomes" id="UP000298097">
    <property type="component" value="Unassembled WGS sequence"/>
</dbReference>
<dbReference type="EMBL" id="RQEY01000015">
    <property type="protein sequence ID" value="TGK40283.1"/>
    <property type="molecule type" value="Genomic_DNA"/>
</dbReference>
<accession>A0A4R9H560</accession>
<comment type="similarity">
    <text evidence="2 10">Belongs to the ammonia transporter channel (TC 1.A.11.2) family.</text>
</comment>
<dbReference type="FunFam" id="1.10.3430.10:FF:000007">
    <property type="entry name" value="Ammonium transporter"/>
    <property type="match status" value="1"/>
</dbReference>
<dbReference type="Pfam" id="PF00909">
    <property type="entry name" value="Ammonium_transp"/>
    <property type="match status" value="1"/>
</dbReference>
<evidence type="ECO:0000256" key="5">
    <source>
        <dbReference type="ARBA" id="ARBA00022692"/>
    </source>
</evidence>
<keyword evidence="8 10" id="KW-0924">Ammonia transport</keyword>
<name>A0A4R9H560_9LEPT</name>
<feature type="transmembrane region" description="Helical" evidence="10">
    <location>
        <begin position="128"/>
        <end position="150"/>
    </location>
</feature>
<evidence type="ECO:0000256" key="8">
    <source>
        <dbReference type="ARBA" id="ARBA00023177"/>
    </source>
</evidence>
<feature type="transmembrane region" description="Helical" evidence="10">
    <location>
        <begin position="42"/>
        <end position="66"/>
    </location>
</feature>
<dbReference type="AlphaFoldDB" id="A0A4R9H560"/>
<keyword evidence="3 10" id="KW-0813">Transport</keyword>
<comment type="caution">
    <text evidence="12">The sequence shown here is derived from an EMBL/GenBank/DDBJ whole genome shotgun (WGS) entry which is preliminary data.</text>
</comment>
<keyword evidence="6 10" id="KW-1133">Transmembrane helix</keyword>
<evidence type="ECO:0000259" key="11">
    <source>
        <dbReference type="Pfam" id="PF00909"/>
    </source>
</evidence>
<feature type="transmembrane region" description="Helical" evidence="10">
    <location>
        <begin position="157"/>
        <end position="178"/>
    </location>
</feature>
<evidence type="ECO:0000313" key="12">
    <source>
        <dbReference type="EMBL" id="TGK40283.1"/>
    </source>
</evidence>
<feature type="transmembrane region" description="Helical" evidence="10">
    <location>
        <begin position="190"/>
        <end position="213"/>
    </location>
</feature>
<gene>
    <name evidence="12" type="primary">amt</name>
    <name evidence="12" type="ORF">EHO65_09205</name>
</gene>
<dbReference type="Gene3D" id="1.10.3430.10">
    <property type="entry name" value="Ammonium transporter AmtB like domains"/>
    <property type="match status" value="1"/>
</dbReference>
<feature type="transmembrane region" description="Helical" evidence="10">
    <location>
        <begin position="344"/>
        <end position="366"/>
    </location>
</feature>
<dbReference type="InterPro" id="IPR029020">
    <property type="entry name" value="Ammonium/urea_transptr"/>
</dbReference>
<dbReference type="OrthoDB" id="9814202at2"/>
<evidence type="ECO:0000256" key="1">
    <source>
        <dbReference type="ARBA" id="ARBA00004651"/>
    </source>
</evidence>
<evidence type="ECO:0000313" key="13">
    <source>
        <dbReference type="Proteomes" id="UP000298097"/>
    </source>
</evidence>
<evidence type="ECO:0000256" key="10">
    <source>
        <dbReference type="RuleBase" id="RU362002"/>
    </source>
</evidence>
<keyword evidence="4" id="KW-1003">Cell membrane</keyword>
<organism evidence="12 13">
    <name type="scientific">Leptospira andrefontaineae</name>
    <dbReference type="NCBI Taxonomy" id="2484976"/>
    <lineage>
        <taxon>Bacteria</taxon>
        <taxon>Pseudomonadati</taxon>
        <taxon>Spirochaetota</taxon>
        <taxon>Spirochaetia</taxon>
        <taxon>Leptospirales</taxon>
        <taxon>Leptospiraceae</taxon>
        <taxon>Leptospira</taxon>
    </lineage>
</organism>
<feature type="transmembrane region" description="Helical" evidence="10">
    <location>
        <begin position="290"/>
        <end position="309"/>
    </location>
</feature>
<dbReference type="RefSeq" id="WP_100721947.1">
    <property type="nucleotide sequence ID" value="NZ_RQEY01000015.1"/>
</dbReference>
<dbReference type="InterPro" id="IPR024041">
    <property type="entry name" value="NH4_transpt_AmtB-like_dom"/>
</dbReference>
<feature type="transmembrane region" description="Helical" evidence="10">
    <location>
        <begin position="258"/>
        <end position="278"/>
    </location>
</feature>